<sequence>MDLENKGGDAQRQPSHGGGKSSSTLKRDDTVEEESPEEVRRRNVKEAEMLASNLGESGGLTQHEIIADAAQLKCLAQLHESTEWLAHRLTAFTADLLLQHRGPQDGAYPAVGAGVPRISVTNVDGIPELPEQLIKSLHQLTAAFDELANTCLLVLHLEVRVQCFYYLLPMGGGSGVGGGGGGGGTGALTSQEPDPMVLELSRVLCAIDEAMASSLQARKSKYVFEGLGHLIAKILTSSTQFVARIDEECIRRMCRNIFILQQTLTNITLARETALDHAKHYFQLFYLTPDEILNGVMEKGAEFSELEYMNAFQLIQRSRQSADPTSIQRHMQRLSDILGEVGVTV</sequence>
<organism evidence="3 4">
    <name type="scientific">Laodelphax striatellus</name>
    <name type="common">Small brown planthopper</name>
    <name type="synonym">Delphax striatella</name>
    <dbReference type="NCBI Taxonomy" id="195883"/>
    <lineage>
        <taxon>Eukaryota</taxon>
        <taxon>Metazoa</taxon>
        <taxon>Ecdysozoa</taxon>
        <taxon>Arthropoda</taxon>
        <taxon>Hexapoda</taxon>
        <taxon>Insecta</taxon>
        <taxon>Pterygota</taxon>
        <taxon>Neoptera</taxon>
        <taxon>Paraneoptera</taxon>
        <taxon>Hemiptera</taxon>
        <taxon>Auchenorrhyncha</taxon>
        <taxon>Fulgoroidea</taxon>
        <taxon>Delphacidae</taxon>
        <taxon>Criomorphinae</taxon>
        <taxon>Laodelphax</taxon>
    </lineage>
</organism>
<dbReference type="PANTHER" id="PTHR14146:SF0">
    <property type="entry name" value="EXOCYST COMPLEX COMPONENT 4"/>
    <property type="match status" value="1"/>
</dbReference>
<keyword evidence="1" id="KW-0268">Exocytosis</keyword>
<gene>
    <name evidence="3" type="ORF">LSTR_LSTR016941</name>
</gene>
<keyword evidence="1" id="KW-0653">Protein transport</keyword>
<protein>
    <recommendedName>
        <fullName evidence="1">Exocyst complex component Sec8</fullName>
    </recommendedName>
</protein>
<dbReference type="GO" id="GO:0045202">
    <property type="term" value="C:synapse"/>
    <property type="evidence" value="ECO:0007669"/>
    <property type="project" value="TreeGrafter"/>
</dbReference>
<dbReference type="GO" id="GO:0000145">
    <property type="term" value="C:exocyst"/>
    <property type="evidence" value="ECO:0007669"/>
    <property type="project" value="UniProtKB-UniRule"/>
</dbReference>
<dbReference type="GO" id="GO:0006893">
    <property type="term" value="P:Golgi to plasma membrane transport"/>
    <property type="evidence" value="ECO:0007669"/>
    <property type="project" value="TreeGrafter"/>
</dbReference>
<dbReference type="GO" id="GO:0032584">
    <property type="term" value="C:growth cone membrane"/>
    <property type="evidence" value="ECO:0007669"/>
    <property type="project" value="TreeGrafter"/>
</dbReference>
<dbReference type="InterPro" id="IPR039682">
    <property type="entry name" value="Sec8/EXOC4"/>
</dbReference>
<comment type="function">
    <text evidence="1">Component of the exocyst complex involved in the docking of exocytic vesicles with fusion sites on the plasma membrane.</text>
</comment>
<dbReference type="GO" id="GO:0007268">
    <property type="term" value="P:chemical synaptic transmission"/>
    <property type="evidence" value="ECO:0007669"/>
    <property type="project" value="TreeGrafter"/>
</dbReference>
<keyword evidence="1" id="KW-0813">Transport</keyword>
<reference evidence="3 4" key="1">
    <citation type="journal article" date="2017" name="Gigascience">
        <title>Genome sequence of the small brown planthopper, Laodelphax striatellus.</title>
        <authorList>
            <person name="Zhu J."/>
            <person name="Jiang F."/>
            <person name="Wang X."/>
            <person name="Yang P."/>
            <person name="Bao Y."/>
            <person name="Zhao W."/>
            <person name="Wang W."/>
            <person name="Lu H."/>
            <person name="Wang Q."/>
            <person name="Cui N."/>
            <person name="Li J."/>
            <person name="Chen X."/>
            <person name="Luo L."/>
            <person name="Yu J."/>
            <person name="Kang L."/>
            <person name="Cui F."/>
        </authorList>
    </citation>
    <scope>NUCLEOTIDE SEQUENCE [LARGE SCALE GENOMIC DNA]</scope>
    <source>
        <strain evidence="3">Lst14</strain>
    </source>
</reference>
<dbReference type="GO" id="GO:0015031">
    <property type="term" value="P:protein transport"/>
    <property type="evidence" value="ECO:0007669"/>
    <property type="project" value="UniProtKB-KW"/>
</dbReference>
<name>A0A482X9B5_LAOST</name>
<dbReference type="STRING" id="195883.A0A482X9B5"/>
<dbReference type="Proteomes" id="UP000291343">
    <property type="component" value="Unassembled WGS sequence"/>
</dbReference>
<evidence type="ECO:0000313" key="4">
    <source>
        <dbReference type="Proteomes" id="UP000291343"/>
    </source>
</evidence>
<keyword evidence="4" id="KW-1185">Reference proteome</keyword>
<evidence type="ECO:0000256" key="2">
    <source>
        <dbReference type="SAM" id="MobiDB-lite"/>
    </source>
</evidence>
<comment type="similarity">
    <text evidence="1">Belongs to the SEC8 family.</text>
</comment>
<dbReference type="OrthoDB" id="272977at2759"/>
<comment type="caution">
    <text evidence="3">The sequence shown here is derived from an EMBL/GenBank/DDBJ whole genome shotgun (WGS) entry which is preliminary data.</text>
</comment>
<feature type="region of interest" description="Disordered" evidence="2">
    <location>
        <begin position="1"/>
        <end position="44"/>
    </location>
</feature>
<accession>A0A482X9B5</accession>
<dbReference type="InParanoid" id="A0A482X9B5"/>
<dbReference type="PANTHER" id="PTHR14146">
    <property type="entry name" value="EXOCYST COMPLEX COMPONENT 4"/>
    <property type="match status" value="1"/>
</dbReference>
<proteinExistence type="inferred from homology"/>
<dbReference type="GO" id="GO:0006612">
    <property type="term" value="P:protein targeting to membrane"/>
    <property type="evidence" value="ECO:0007669"/>
    <property type="project" value="UniProtKB-UniRule"/>
</dbReference>
<dbReference type="GO" id="GO:0090522">
    <property type="term" value="P:vesicle tethering involved in exocytosis"/>
    <property type="evidence" value="ECO:0007669"/>
    <property type="project" value="UniProtKB-UniRule"/>
</dbReference>
<dbReference type="SMR" id="A0A482X9B5"/>
<evidence type="ECO:0000313" key="3">
    <source>
        <dbReference type="EMBL" id="RZF42555.1"/>
    </source>
</evidence>
<evidence type="ECO:0000256" key="1">
    <source>
        <dbReference type="RuleBase" id="RU367079"/>
    </source>
</evidence>
<dbReference type="EMBL" id="QKKF02014773">
    <property type="protein sequence ID" value="RZF42555.1"/>
    <property type="molecule type" value="Genomic_DNA"/>
</dbReference>
<dbReference type="AlphaFoldDB" id="A0A482X9B5"/>